<gene>
    <name evidence="3" type="ORF">MCOR_44176</name>
</gene>
<dbReference type="PROSITE" id="PS00028">
    <property type="entry name" value="ZINC_FINGER_C2H2_1"/>
    <property type="match status" value="1"/>
</dbReference>
<dbReference type="OrthoDB" id="10506695at2759"/>
<dbReference type="EMBL" id="CACVKT020007820">
    <property type="protein sequence ID" value="CAC5411040.1"/>
    <property type="molecule type" value="Genomic_DNA"/>
</dbReference>
<evidence type="ECO:0000256" key="1">
    <source>
        <dbReference type="SAM" id="MobiDB-lite"/>
    </source>
</evidence>
<reference evidence="3 4" key="1">
    <citation type="submission" date="2020-06" db="EMBL/GenBank/DDBJ databases">
        <authorList>
            <person name="Li R."/>
            <person name="Bekaert M."/>
        </authorList>
    </citation>
    <scope>NUCLEOTIDE SEQUENCE [LARGE SCALE GENOMIC DNA]</scope>
    <source>
        <strain evidence="4">wild</strain>
    </source>
</reference>
<dbReference type="Proteomes" id="UP000507470">
    <property type="component" value="Unassembled WGS sequence"/>
</dbReference>
<feature type="region of interest" description="Disordered" evidence="1">
    <location>
        <begin position="18"/>
        <end position="38"/>
    </location>
</feature>
<accession>A0A6J8DW81</accession>
<dbReference type="InterPro" id="IPR013087">
    <property type="entry name" value="Znf_C2H2_type"/>
</dbReference>
<proteinExistence type="predicted"/>
<sequence>MQTQKTTRGFSVRAFSEGLKRRLSPKGKEQHQPKGILRNNSTESITCVHCDQNNNNRYYTGTNTLRSRIGNIPGCQTCTAISTDNLAKKSVRFNTVVRERNYIRSDEENPTNRKYRKISSDYNSAKTTKPCFQAAMFACSICLITMKTESEFIAHQRKHGMNNTQVFQYQMPHKYQDYRPISPHMFVRQ</sequence>
<evidence type="ECO:0000313" key="3">
    <source>
        <dbReference type="EMBL" id="CAC5411040.1"/>
    </source>
</evidence>
<evidence type="ECO:0000259" key="2">
    <source>
        <dbReference type="PROSITE" id="PS00028"/>
    </source>
</evidence>
<organism evidence="3 4">
    <name type="scientific">Mytilus coruscus</name>
    <name type="common">Sea mussel</name>
    <dbReference type="NCBI Taxonomy" id="42192"/>
    <lineage>
        <taxon>Eukaryota</taxon>
        <taxon>Metazoa</taxon>
        <taxon>Spiralia</taxon>
        <taxon>Lophotrochozoa</taxon>
        <taxon>Mollusca</taxon>
        <taxon>Bivalvia</taxon>
        <taxon>Autobranchia</taxon>
        <taxon>Pteriomorphia</taxon>
        <taxon>Mytilida</taxon>
        <taxon>Mytiloidea</taxon>
        <taxon>Mytilidae</taxon>
        <taxon>Mytilinae</taxon>
        <taxon>Mytilus</taxon>
    </lineage>
</organism>
<evidence type="ECO:0000313" key="4">
    <source>
        <dbReference type="Proteomes" id="UP000507470"/>
    </source>
</evidence>
<feature type="domain" description="C2H2-type" evidence="2">
    <location>
        <begin position="139"/>
        <end position="159"/>
    </location>
</feature>
<protein>
    <recommendedName>
        <fullName evidence="2">C2H2-type domain-containing protein</fullName>
    </recommendedName>
</protein>
<dbReference type="AlphaFoldDB" id="A0A6J8DW81"/>
<keyword evidence="4" id="KW-1185">Reference proteome</keyword>
<name>A0A6J8DW81_MYTCO</name>